<evidence type="ECO:0000313" key="2">
    <source>
        <dbReference type="EMBL" id="GAA2120044.1"/>
    </source>
</evidence>
<organism evidence="2 3">
    <name type="scientific">Actinomadura napierensis</name>
    <dbReference type="NCBI Taxonomy" id="267854"/>
    <lineage>
        <taxon>Bacteria</taxon>
        <taxon>Bacillati</taxon>
        <taxon>Actinomycetota</taxon>
        <taxon>Actinomycetes</taxon>
        <taxon>Streptosporangiales</taxon>
        <taxon>Thermomonosporaceae</taxon>
        <taxon>Actinomadura</taxon>
    </lineage>
</organism>
<dbReference type="Gene3D" id="3.40.430.10">
    <property type="entry name" value="Dihydrofolate Reductase, subunit A"/>
    <property type="match status" value="1"/>
</dbReference>
<dbReference type="PANTHER" id="PTHR38011:SF11">
    <property type="entry name" value="2,5-DIAMINO-6-RIBOSYLAMINO-4(3H)-PYRIMIDINONE 5'-PHOSPHATE REDUCTASE"/>
    <property type="match status" value="1"/>
</dbReference>
<dbReference type="RefSeq" id="WP_344260772.1">
    <property type="nucleotide sequence ID" value="NZ_BAAAMR010000002.1"/>
</dbReference>
<comment type="caution">
    <text evidence="2">The sequence shown here is derived from an EMBL/GenBank/DDBJ whole genome shotgun (WGS) entry which is preliminary data.</text>
</comment>
<dbReference type="InterPro" id="IPR002734">
    <property type="entry name" value="RibDG_C"/>
</dbReference>
<keyword evidence="3" id="KW-1185">Reference proteome</keyword>
<dbReference type="InterPro" id="IPR024072">
    <property type="entry name" value="DHFR-like_dom_sf"/>
</dbReference>
<name>A0ABN2Y0N1_9ACTN</name>
<accession>A0ABN2Y0N1</accession>
<evidence type="ECO:0000313" key="3">
    <source>
        <dbReference type="Proteomes" id="UP001501020"/>
    </source>
</evidence>
<dbReference type="EMBL" id="BAAAMR010000002">
    <property type="protein sequence ID" value="GAA2120044.1"/>
    <property type="molecule type" value="Genomic_DNA"/>
</dbReference>
<reference evidence="2 3" key="1">
    <citation type="journal article" date="2019" name="Int. J. Syst. Evol. Microbiol.">
        <title>The Global Catalogue of Microorganisms (GCM) 10K type strain sequencing project: providing services to taxonomists for standard genome sequencing and annotation.</title>
        <authorList>
            <consortium name="The Broad Institute Genomics Platform"/>
            <consortium name="The Broad Institute Genome Sequencing Center for Infectious Disease"/>
            <person name="Wu L."/>
            <person name="Ma J."/>
        </authorList>
    </citation>
    <scope>NUCLEOTIDE SEQUENCE [LARGE SCALE GENOMIC DNA]</scope>
    <source>
        <strain evidence="2 3">JCM 13850</strain>
    </source>
</reference>
<dbReference type="Pfam" id="PF01872">
    <property type="entry name" value="RibD_C"/>
    <property type="match status" value="1"/>
</dbReference>
<dbReference type="SUPFAM" id="SSF53597">
    <property type="entry name" value="Dihydrofolate reductase-like"/>
    <property type="match status" value="1"/>
</dbReference>
<protein>
    <submittedName>
        <fullName evidence="2">Dihydrofolate reductase family protein</fullName>
    </submittedName>
</protein>
<gene>
    <name evidence="2" type="ORF">GCM10009727_04400</name>
</gene>
<evidence type="ECO:0000259" key="1">
    <source>
        <dbReference type="Pfam" id="PF01872"/>
    </source>
</evidence>
<dbReference type="Proteomes" id="UP001501020">
    <property type="component" value="Unassembled WGS sequence"/>
</dbReference>
<proteinExistence type="predicted"/>
<feature type="domain" description="Bacterial bifunctional deaminase-reductase C-terminal" evidence="1">
    <location>
        <begin position="3"/>
        <end position="182"/>
    </location>
</feature>
<dbReference type="PANTHER" id="PTHR38011">
    <property type="entry name" value="DIHYDROFOLATE REDUCTASE FAMILY PROTEIN (AFU_ORTHOLOGUE AFUA_8G06820)"/>
    <property type="match status" value="1"/>
</dbReference>
<dbReference type="InterPro" id="IPR050765">
    <property type="entry name" value="Riboflavin_Biosynth_HTPR"/>
</dbReference>
<sequence length="193" mass="21524">MGKIVVSENVSLDGVIEIAAEDDGSRFGSWFDWMGDEDRKAWAEVEFEEAMSAEALLMGRLSYEWFLARGWQSRTGAWADRLRSLPKYVMSSTLKDLGWENSTVLKGDLADEVSALKREVDGDIVVYASSGLVQALLEHDLVDELRLIVYPFVLGGGRRLFGGTSAKKPMRLVETRTVGDGLPFLVYRSVRVP</sequence>